<dbReference type="RefSeq" id="WP_057571651.1">
    <property type="nucleotide sequence ID" value="NZ_CZAB01000010.1"/>
</dbReference>
<dbReference type="Proteomes" id="UP000251853">
    <property type="component" value="Unassembled WGS sequence"/>
</dbReference>
<sequence length="119" mass="13679">MKSRRKKIIVPMIGIGAILLIWYGVCRAELFSAYVLPHGRFVEAQKRVAAFMKDNQDEALQIVAEELDLDEEAVREMYACYDFSMDVTDEDKKGFQKTADFMLESGMIEEELNVNSLFL</sequence>
<dbReference type="EMBL" id="UAVW01000016">
    <property type="protein sequence ID" value="SQB15091.1"/>
    <property type="molecule type" value="Genomic_DNA"/>
</dbReference>
<keyword evidence="4" id="KW-1185">Reference proteome</keyword>
<gene>
    <name evidence="1" type="ORF">ERS852480_01655</name>
    <name evidence="2" type="ORF">NCTC11224_04147</name>
</gene>
<reference evidence="2 4" key="2">
    <citation type="submission" date="2018-06" db="EMBL/GenBank/DDBJ databases">
        <authorList>
            <consortium name="Pathogen Informatics"/>
            <person name="Doyle S."/>
        </authorList>
    </citation>
    <scope>NUCLEOTIDE SEQUENCE [LARGE SCALE GENOMIC DNA]</scope>
    <source>
        <strain evidence="2 4">NCTC11224</strain>
    </source>
</reference>
<protein>
    <submittedName>
        <fullName evidence="1">Nitrogenase cofactor biosynthesis protein NifB</fullName>
    </submittedName>
</protein>
<reference evidence="1 3" key="1">
    <citation type="submission" date="2015-09" db="EMBL/GenBank/DDBJ databases">
        <authorList>
            <consortium name="Pathogen Informatics"/>
        </authorList>
    </citation>
    <scope>NUCLEOTIDE SEQUENCE [LARGE SCALE GENOMIC DNA]</scope>
    <source>
        <strain evidence="1 3">2789STDY5834865</strain>
    </source>
</reference>
<proteinExistence type="predicted"/>
<organism evidence="1 3">
    <name type="scientific">Enterocloster clostridioformis</name>
    <dbReference type="NCBI Taxonomy" id="1531"/>
    <lineage>
        <taxon>Bacteria</taxon>
        <taxon>Bacillati</taxon>
        <taxon>Bacillota</taxon>
        <taxon>Clostridia</taxon>
        <taxon>Lachnospirales</taxon>
        <taxon>Lachnospiraceae</taxon>
        <taxon>Enterocloster</taxon>
    </lineage>
</organism>
<dbReference type="AlphaFoldDB" id="A0A174H001"/>
<dbReference type="Proteomes" id="UP000095512">
    <property type="component" value="Unassembled WGS sequence"/>
</dbReference>
<dbReference type="Gene3D" id="3.40.190.10">
    <property type="entry name" value="Periplasmic binding protein-like II"/>
    <property type="match status" value="1"/>
</dbReference>
<evidence type="ECO:0000313" key="4">
    <source>
        <dbReference type="Proteomes" id="UP000251853"/>
    </source>
</evidence>
<evidence type="ECO:0000313" key="2">
    <source>
        <dbReference type="EMBL" id="SQB15091.1"/>
    </source>
</evidence>
<name>A0A174H001_9FIRM</name>
<dbReference type="EMBL" id="CZAB01000010">
    <property type="protein sequence ID" value="CUO68362.1"/>
    <property type="molecule type" value="Genomic_DNA"/>
</dbReference>
<evidence type="ECO:0000313" key="1">
    <source>
        <dbReference type="EMBL" id="CUO68362.1"/>
    </source>
</evidence>
<evidence type="ECO:0000313" key="3">
    <source>
        <dbReference type="Proteomes" id="UP000095512"/>
    </source>
</evidence>
<accession>A0A174H001</accession>
<dbReference type="SUPFAM" id="SSF53850">
    <property type="entry name" value="Periplasmic binding protein-like II"/>
    <property type="match status" value="1"/>
</dbReference>